<dbReference type="Gene3D" id="2.70.98.30">
    <property type="entry name" value="Golgi alpha-mannosidase II, domain 4"/>
    <property type="match status" value="1"/>
</dbReference>
<feature type="domain" description="Glycoside hydrolase family 38 N-terminal" evidence="1">
    <location>
        <begin position="331"/>
        <end position="600"/>
    </location>
</feature>
<dbReference type="InterPro" id="IPR011330">
    <property type="entry name" value="Glyco_hydro/deAcase_b/a-brl"/>
</dbReference>
<dbReference type="GO" id="GO:0030246">
    <property type="term" value="F:carbohydrate binding"/>
    <property type="evidence" value="ECO:0007669"/>
    <property type="project" value="InterPro"/>
</dbReference>
<dbReference type="InterPro" id="IPR011682">
    <property type="entry name" value="Glyco_hydro_38_C"/>
</dbReference>
<dbReference type="Pfam" id="PF07748">
    <property type="entry name" value="Glyco_hydro_38C"/>
    <property type="match status" value="1"/>
</dbReference>
<dbReference type="InterPro" id="IPR000602">
    <property type="entry name" value="Glyco_hydro_38_N"/>
</dbReference>
<reference evidence="4" key="1">
    <citation type="submission" date="2018-06" db="EMBL/GenBank/DDBJ databases">
        <authorList>
            <person name="Zhirakovskaya E."/>
        </authorList>
    </citation>
    <scope>NUCLEOTIDE SEQUENCE</scope>
</reference>
<protein>
    <recommendedName>
        <fullName evidence="5">Alpha-mannosidase</fullName>
    </recommendedName>
</protein>
<dbReference type="SUPFAM" id="SSF88713">
    <property type="entry name" value="Glycoside hydrolase/deacetylase"/>
    <property type="match status" value="1"/>
</dbReference>
<dbReference type="Gene3D" id="2.60.40.1180">
    <property type="entry name" value="Golgi alpha-mannosidase II"/>
    <property type="match status" value="1"/>
</dbReference>
<dbReference type="AlphaFoldDB" id="A0A3B1CY00"/>
<evidence type="ECO:0000259" key="2">
    <source>
        <dbReference type="Pfam" id="PF07748"/>
    </source>
</evidence>
<gene>
    <name evidence="4" type="ORF">MNBD_IGNAVI01-110</name>
</gene>
<accession>A0A3B1CY00</accession>
<organism evidence="4">
    <name type="scientific">hydrothermal vent metagenome</name>
    <dbReference type="NCBI Taxonomy" id="652676"/>
    <lineage>
        <taxon>unclassified sequences</taxon>
        <taxon>metagenomes</taxon>
        <taxon>ecological metagenomes</taxon>
    </lineage>
</organism>
<evidence type="ECO:0000259" key="1">
    <source>
        <dbReference type="Pfam" id="PF01074"/>
    </source>
</evidence>
<dbReference type="GO" id="GO:0009313">
    <property type="term" value="P:oligosaccharide catabolic process"/>
    <property type="evidence" value="ECO:0007669"/>
    <property type="project" value="TreeGrafter"/>
</dbReference>
<dbReference type="Gene3D" id="3.20.110.10">
    <property type="entry name" value="Glycoside hydrolase 38, N terminal domain"/>
    <property type="match status" value="1"/>
</dbReference>
<proteinExistence type="predicted"/>
<dbReference type="InterPro" id="IPR041147">
    <property type="entry name" value="GH38_C"/>
</dbReference>
<dbReference type="GO" id="GO:0006013">
    <property type="term" value="P:mannose metabolic process"/>
    <property type="evidence" value="ECO:0007669"/>
    <property type="project" value="InterPro"/>
</dbReference>
<dbReference type="EMBL" id="UOGD01000427">
    <property type="protein sequence ID" value="VAX28744.1"/>
    <property type="molecule type" value="Genomic_DNA"/>
</dbReference>
<feature type="domain" description="Glycosyl hydrolase family 38 C-terminal" evidence="2">
    <location>
        <begin position="814"/>
        <end position="991"/>
    </location>
</feature>
<dbReference type="InterPro" id="IPR027291">
    <property type="entry name" value="Glyco_hydro_38_N_sf"/>
</dbReference>
<dbReference type="PANTHER" id="PTHR46017">
    <property type="entry name" value="ALPHA-MANNOSIDASE 2C1"/>
    <property type="match status" value="1"/>
</dbReference>
<dbReference type="Pfam" id="PF17677">
    <property type="entry name" value="Glyco_hydro38C2"/>
    <property type="match status" value="1"/>
</dbReference>
<sequence length="1188" mass="133857">MIDKKDNCNSSELLGLKKSIFSFSKLFIVVCLLFISLSTVYAQDDNIFQFKSNTFIIDWLVCGPFPNKGSNNINTDFLFEHGGETGINPSPSLEHSSSSVPSGKVTWKKIKADDSGKLDFRANYFPNDKNVAYAAAIIECDKKTPALLKTGSNDRLKVWLNGKLVHYYPEPRASGPDADLTPVLLNKGKNLLLAKVDQEGGNWWLYARFEKLISVDDRIFILKPVVSPISKKVSETTMSDIFTVLAFNATDAPVGPVYFDVLQNDERKKGHSVYPSIEPGQTVRMTADSEIEISKLKDTITADVKISTVKGEKTLNIKGKRITLPNYEDFQIYIVPHSHADLSWPATPEVSTNLNVKAIQESINILADLPDFKFSEEDVFVLREFLRRYPERFEEVKSLLHKNILECGGFYLGPSETLLGGEGLIRNLYFGKLWLKNTFGLNTEMAWNVDEPGHTLQMPQILSKAGIKNFIIWKVLMRYENNLNVTGYVGPAIFKWQSPDGSTVMVTHSPEGYGTGARLRRDFYDAEPKMHQFIESEAAEIIKWKLPPVVLMADGSDVSIPDARVAVNAKLWNEKYGAPKLKIASTVEYFEAVDKALQKGEGEVQTITGELPSWWDGTQSVENDAFMLTRHAEYFLTTAEKFAAINDVLFSDYDYPRLAINNAWKGKLWVHEHNWGGKDGDISDAIKLARARATFRQSNDIVTSTLDTLVSNIRFRDSGIPLVIFNSLTWKRTDIVDHVIVLKKQGVLNLHLLDSSGKEVPVQIEVQAVNPDGSISRAEIIFEAQAPALGYATYYLVPGKNKTKTSLFASVNTLENRFFKVKIDDQTGGIRSIFDKMNNSEILDTSKYQGNELVALENFGVDEAEEFTDKWWRMSEKPASVTLVESGPVRAKILVKGSIMESGRNQEITLYASLPRIDMKTELTWDGSRAIQINAVFPFKLKQPRLTYEVPFGMVEYGKENPNSMAAHPTIRGTNNWIDLSNDKMGVTLATEVTPFDTKDRLDPRFHDARIIKGRLPNVQFSMFDDGSQSYKTYERINMRDPMLLQTDFVIQPILLRSVFSCGDQNLFFTQEGMHPYRFSISTHKNALVPHNAAKFGWEHNTPFIVRRGEKKNGKLPDTQSFIEVSEPNVLVSILKKSEDGKGIVLRCYETDGKDTDVTITFFKSLTSAIHTNIIEENEEEVKLENGK</sequence>
<evidence type="ECO:0008006" key="5">
    <source>
        <dbReference type="Google" id="ProtNLM"/>
    </source>
</evidence>
<evidence type="ECO:0000259" key="3">
    <source>
        <dbReference type="Pfam" id="PF17677"/>
    </source>
</evidence>
<dbReference type="PANTHER" id="PTHR46017:SF1">
    <property type="entry name" value="ALPHA-MANNOSIDASE 2C1"/>
    <property type="match status" value="1"/>
</dbReference>
<evidence type="ECO:0000313" key="4">
    <source>
        <dbReference type="EMBL" id="VAX28744.1"/>
    </source>
</evidence>
<dbReference type="GO" id="GO:0004559">
    <property type="term" value="F:alpha-mannosidase activity"/>
    <property type="evidence" value="ECO:0007669"/>
    <property type="project" value="InterPro"/>
</dbReference>
<dbReference type="InterPro" id="IPR013780">
    <property type="entry name" value="Glyco_hydro_b"/>
</dbReference>
<name>A0A3B1CY00_9ZZZZ</name>
<dbReference type="InterPro" id="IPR011013">
    <property type="entry name" value="Gal_mutarotase_sf_dom"/>
</dbReference>
<feature type="non-terminal residue" evidence="4">
    <location>
        <position position="1188"/>
    </location>
</feature>
<dbReference type="Gene3D" id="2.60.40.2220">
    <property type="match status" value="1"/>
</dbReference>
<dbReference type="SUPFAM" id="SSF74650">
    <property type="entry name" value="Galactose mutarotase-like"/>
    <property type="match status" value="2"/>
</dbReference>
<feature type="domain" description="Glycosyl hydrolases family 38 C-terminal" evidence="3">
    <location>
        <begin position="1129"/>
        <end position="1185"/>
    </location>
</feature>
<dbReference type="Pfam" id="PF01074">
    <property type="entry name" value="Glyco_hydro_38N"/>
    <property type="match status" value="1"/>
</dbReference>